<evidence type="ECO:0000313" key="1">
    <source>
        <dbReference type="EMBL" id="KJY59634.1"/>
    </source>
</evidence>
<accession>A0A0F4LMY5</accession>
<dbReference type="PATRIC" id="fig|303541.3.peg.36"/>
<proteinExistence type="predicted"/>
<sequence>MLRKDVNFEKIEEDFKSDIYTMMIALGATENVAIQVIEDNKAKIKGWIEPKGTGTIIPAARVARMLIDDGEILKNGKTKKQ</sequence>
<evidence type="ECO:0000313" key="2">
    <source>
        <dbReference type="Proteomes" id="UP000033682"/>
    </source>
</evidence>
<dbReference type="AlphaFoldDB" id="A0A0F4LMY5"/>
<reference evidence="1 2" key="1">
    <citation type="submission" date="2015-01" db="EMBL/GenBank/DDBJ databases">
        <title>Comparative genomics of the lactic acid bacteria isolated from the honey bee gut.</title>
        <authorList>
            <person name="Ellegaard K.M."/>
            <person name="Tamarit D."/>
            <person name="Javelind E."/>
            <person name="Olofsson T."/>
            <person name="Andersson S.G."/>
            <person name="Vasquez A."/>
        </authorList>
    </citation>
    <scope>NUCLEOTIDE SEQUENCE [LARGE SCALE GENOMIC DNA]</scope>
    <source>
        <strain evidence="1 2">Hma11</strain>
        <plasmid evidence="1">pHma11p1</plasmid>
    </source>
</reference>
<dbReference type="EMBL" id="JXLG01000016">
    <property type="protein sequence ID" value="KJY59634.1"/>
    <property type="molecule type" value="Genomic_DNA"/>
</dbReference>
<dbReference type="HOGENOM" id="CLU_2569402_0_0_9"/>
<keyword evidence="2" id="KW-1185">Reference proteome</keyword>
<gene>
    <name evidence="1" type="ORF">JF72_14660</name>
</gene>
<organism evidence="1 2">
    <name type="scientific">Lactobacillus apis</name>
    <dbReference type="NCBI Taxonomy" id="303541"/>
    <lineage>
        <taxon>Bacteria</taxon>
        <taxon>Bacillati</taxon>
        <taxon>Bacillota</taxon>
        <taxon>Bacilli</taxon>
        <taxon>Lactobacillales</taxon>
        <taxon>Lactobacillaceae</taxon>
        <taxon>Lactobacillus</taxon>
    </lineage>
</organism>
<name>A0A0F4LMY5_9LACO</name>
<dbReference type="RefSeq" id="WP_046308273.1">
    <property type="nucleotide sequence ID" value="NZ_KQ034005.1"/>
</dbReference>
<protein>
    <submittedName>
        <fullName evidence="1">Uncharacterized protein</fullName>
    </submittedName>
</protein>
<keyword evidence="1" id="KW-0614">Plasmid</keyword>
<comment type="caution">
    <text evidence="1">The sequence shown here is derived from an EMBL/GenBank/DDBJ whole genome shotgun (WGS) entry which is preliminary data.</text>
</comment>
<geneLocation type="plasmid" evidence="1">
    <name>pHma11p1</name>
</geneLocation>
<dbReference type="Proteomes" id="UP000033682">
    <property type="component" value="Plasmid pHma11p1"/>
</dbReference>